<proteinExistence type="predicted"/>
<feature type="compositionally biased region" description="Low complexity" evidence="5">
    <location>
        <begin position="226"/>
        <end position="248"/>
    </location>
</feature>
<dbReference type="OrthoDB" id="1938465at2759"/>
<name>A0A6D2JJX7_9BRAS</name>
<dbReference type="GO" id="GO:0006508">
    <property type="term" value="P:proteolysis"/>
    <property type="evidence" value="ECO:0007669"/>
    <property type="project" value="UniProtKB-KW"/>
</dbReference>
<dbReference type="InterPro" id="IPR013103">
    <property type="entry name" value="RVT_2"/>
</dbReference>
<accession>A0A6D2JJX7</accession>
<dbReference type="InterPro" id="IPR012337">
    <property type="entry name" value="RNaseH-like_sf"/>
</dbReference>
<dbReference type="InterPro" id="IPR001584">
    <property type="entry name" value="Integrase_cat-core"/>
</dbReference>
<dbReference type="Pfam" id="PF13976">
    <property type="entry name" value="gag_pre-integrs"/>
    <property type="match status" value="1"/>
</dbReference>
<comment type="caution">
    <text evidence="7">The sequence shown here is derived from an EMBL/GenBank/DDBJ whole genome shotgun (WGS) entry which is preliminary data.</text>
</comment>
<dbReference type="InterPro" id="IPR006462">
    <property type="entry name" value="MS5"/>
</dbReference>
<dbReference type="Proteomes" id="UP000467841">
    <property type="component" value="Unassembled WGS sequence"/>
</dbReference>
<dbReference type="GO" id="GO:0003676">
    <property type="term" value="F:nucleic acid binding"/>
    <property type="evidence" value="ECO:0007669"/>
    <property type="project" value="InterPro"/>
</dbReference>
<dbReference type="InterPro" id="IPR036397">
    <property type="entry name" value="RNaseH_sf"/>
</dbReference>
<protein>
    <recommendedName>
        <fullName evidence="6">Integrase catalytic domain-containing protein</fullName>
    </recommendedName>
</protein>
<evidence type="ECO:0000313" key="8">
    <source>
        <dbReference type="Proteomes" id="UP000467841"/>
    </source>
</evidence>
<dbReference type="Pfam" id="PF04776">
    <property type="entry name" value="protein_MS5"/>
    <property type="match status" value="1"/>
</dbReference>
<feature type="domain" description="Integrase catalytic" evidence="6">
    <location>
        <begin position="491"/>
        <end position="657"/>
    </location>
</feature>
<feature type="region of interest" description="Disordered" evidence="5">
    <location>
        <begin position="226"/>
        <end position="264"/>
    </location>
</feature>
<dbReference type="InterPro" id="IPR025724">
    <property type="entry name" value="GAG-pre-integrase_dom"/>
</dbReference>
<evidence type="ECO:0000256" key="3">
    <source>
        <dbReference type="ARBA" id="ARBA00022750"/>
    </source>
</evidence>
<feature type="region of interest" description="Disordered" evidence="5">
    <location>
        <begin position="1337"/>
        <end position="1393"/>
    </location>
</feature>
<gene>
    <name evidence="7" type="ORF">MERR_LOCUS27477</name>
</gene>
<dbReference type="SUPFAM" id="SSF56672">
    <property type="entry name" value="DNA/RNA polymerases"/>
    <property type="match status" value="1"/>
</dbReference>
<reference evidence="7" key="1">
    <citation type="submission" date="2020-01" db="EMBL/GenBank/DDBJ databases">
        <authorList>
            <person name="Mishra B."/>
        </authorList>
    </citation>
    <scope>NUCLEOTIDE SEQUENCE [LARGE SCALE GENOMIC DNA]</scope>
</reference>
<dbReference type="InterPro" id="IPR039537">
    <property type="entry name" value="Retrotran_Ty1/copia-like"/>
</dbReference>
<evidence type="ECO:0000256" key="4">
    <source>
        <dbReference type="ARBA" id="ARBA00022801"/>
    </source>
</evidence>
<dbReference type="Pfam" id="PF14223">
    <property type="entry name" value="Retrotran_gag_2"/>
    <property type="match status" value="1"/>
</dbReference>
<dbReference type="InterPro" id="IPR054722">
    <property type="entry name" value="PolX-like_BBD"/>
</dbReference>
<dbReference type="PROSITE" id="PS50994">
    <property type="entry name" value="INTEGRASE"/>
    <property type="match status" value="1"/>
</dbReference>
<evidence type="ECO:0000256" key="2">
    <source>
        <dbReference type="ARBA" id="ARBA00022723"/>
    </source>
</evidence>
<dbReference type="PANTHER" id="PTHR42648">
    <property type="entry name" value="TRANSPOSASE, PUTATIVE-RELATED"/>
    <property type="match status" value="1"/>
</dbReference>
<dbReference type="GO" id="GO:0046872">
    <property type="term" value="F:metal ion binding"/>
    <property type="evidence" value="ECO:0007669"/>
    <property type="project" value="UniProtKB-KW"/>
</dbReference>
<keyword evidence="8" id="KW-1185">Reference proteome</keyword>
<sequence length="1539" mass="173854">MADPVLPYPFPSNVHVLSSVTIKLNDSNYLLWKTQFESLLSSQKLIGFVNGGLTAPPETSPLYESWFCTDQLVRSWLFGTLSEEVLGSVHTLTTSCEIWLSLTENYNQSSLAREFGLRTSLQCLKKKDQTFMTYCREFKALCDALSAIGKPVEESMKLFQFLNGLGDEYDPVATVIQSSLRKFPRPTLNDVISEVQAYEMKLQSRDQTVRETAHVAYQTQYTGQNYGRGRGRFGQNRGRGSYSTRGRGFPQHQSSQPPSGDRPTCQICGRVGHTALKCYNRFDNNYQATETAKAFTALHVADDKEWYPDSGATAHITSSTTNLHSATPYEGSDTVMVADGAFLPITHVGSTALASPNGMIPLNDVLVCPAIKKSLLSVTKLCDDYPCGVYFDSTKVCIIDLPTQKVVTRGRRRDSLYVLEDPSFQVFFSNRHCAASEATWHHRLGHSNVKILQHLKNSKEIVINKSGSSSICEPCQMGKSNRLQFFSSDSRVLQPLAKIHCDLWGPAPFVSTQGFKYYAVFVDDFSRYAWFYPLKTKSAFTSVFISFQKMVENQFEDKIKVFQSDGGGEFMSLEFKKYLVDSGIRHQVSCPYTPEQNGVAERKHRHIVELGLSMLFHSQVPLHHWVEAFAAAVFVSNMLPSSVLDNQSPHECLLKTKPDYTMLRVFGATCYPYLRPVAEHKFDPTSLQCVFLGYSSQYKGYRCLYPPTGKVYISRHVIFDEESFPFKGQYRSLQPTYETPLLHAWQVGHPNTTTEAPETRITRILVPPSPAETIQVPEHEGEEFGNQLEDVEVEDAVFIQPANQHSMTTRAKAGIHKPNTRYALVALKMIPPIPKDIHEALRHPGWNLAAMDEMTTVHMLNTYTLVPPTEEMNILGCRWVFTTKMKPEGELDKLKARIVAKGYDQEEGVDYLETYSPVVRTATIRMILDVATAKDWKLKQLDVSSAFLHGELKEPVYMIQPPGFEDPARPHYVCKLTKALYGLKQAPRAWFDTFSNYLIDFGFVCSKSDPSLFTYRKDGRSLVLLLYVDNILLTGSDETLVQDLLVSLNKRFSMKDLGHPKYFLGVEIQSYKGGLFLHQSAYARDILHAAAMTDYNPMPTPLPQNIYNLNSELFSEPTYFRSLAGKLQYLTITRPDIQFAVNFVCQRMHQPTISDFGLLKRILRYIKGTISYGLHIRKDQDMSLTAFCDSDYGGCKETRRSTIGFSTMLGSNLISWSAKRQQTVSKSSTEAEYRALPAAAQEITWLSALLRDLGIPQSKSTLLRCDNLSAVYLSANPALHSRSKHFDTDWHYICEQVALGLIETKHIPATVQLADIFTKPLPKKPFVDLRTKLGVGTSPTTSLRGDESEQAQIVESPKTRKPIKSSISVHKKTNSKAEPERDTSSGRGASFVDSSLPEWPHENPFQKYYLVKESELQENDWIRLYIELAVAIVKNRKRKAFGPPKLEIVKVAMDANGEGLNALNAIFYVRYKDLNEAEIGKALDRFAIVRRRFHEDTQCFSLVGPSYTRYGLSNESSSPLGTCELERQEEPYCYPYIHN</sequence>
<dbReference type="InterPro" id="IPR057670">
    <property type="entry name" value="SH3_retrovirus"/>
</dbReference>
<keyword evidence="3" id="KW-0064">Aspartyl protease</keyword>
<keyword evidence="4" id="KW-0378">Hydrolase</keyword>
<dbReference type="Gene3D" id="3.30.420.10">
    <property type="entry name" value="Ribonuclease H-like superfamily/Ribonuclease H"/>
    <property type="match status" value="1"/>
</dbReference>
<evidence type="ECO:0000259" key="6">
    <source>
        <dbReference type="PROSITE" id="PS50994"/>
    </source>
</evidence>
<dbReference type="Pfam" id="PF07727">
    <property type="entry name" value="RVT_2"/>
    <property type="match status" value="1"/>
</dbReference>
<dbReference type="GO" id="GO:0004190">
    <property type="term" value="F:aspartic-type endopeptidase activity"/>
    <property type="evidence" value="ECO:0007669"/>
    <property type="project" value="UniProtKB-KW"/>
</dbReference>
<dbReference type="GO" id="GO:0015074">
    <property type="term" value="P:DNA integration"/>
    <property type="evidence" value="ECO:0007669"/>
    <property type="project" value="InterPro"/>
</dbReference>
<keyword evidence="2" id="KW-0479">Metal-binding</keyword>
<evidence type="ECO:0000256" key="1">
    <source>
        <dbReference type="ARBA" id="ARBA00022670"/>
    </source>
</evidence>
<dbReference type="InterPro" id="IPR043502">
    <property type="entry name" value="DNA/RNA_pol_sf"/>
</dbReference>
<dbReference type="SUPFAM" id="SSF53098">
    <property type="entry name" value="Ribonuclease H-like"/>
    <property type="match status" value="1"/>
</dbReference>
<dbReference type="Pfam" id="PF25597">
    <property type="entry name" value="SH3_retrovirus"/>
    <property type="match status" value="1"/>
</dbReference>
<dbReference type="PANTHER" id="PTHR42648:SF26">
    <property type="entry name" value="INTEGRASE CATALYTIC DOMAIN-CONTAINING PROTEIN"/>
    <property type="match status" value="1"/>
</dbReference>
<feature type="compositionally biased region" description="Basic residues" evidence="5">
    <location>
        <begin position="1359"/>
        <end position="1374"/>
    </location>
</feature>
<dbReference type="Pfam" id="PF00665">
    <property type="entry name" value="rve"/>
    <property type="match status" value="1"/>
</dbReference>
<dbReference type="EMBL" id="CACVBM020001226">
    <property type="protein sequence ID" value="CAA7040242.1"/>
    <property type="molecule type" value="Genomic_DNA"/>
</dbReference>
<keyword evidence="1" id="KW-0645">Protease</keyword>
<evidence type="ECO:0000256" key="5">
    <source>
        <dbReference type="SAM" id="MobiDB-lite"/>
    </source>
</evidence>
<feature type="compositionally biased region" description="Basic and acidic residues" evidence="5">
    <location>
        <begin position="1375"/>
        <end position="1384"/>
    </location>
</feature>
<evidence type="ECO:0000313" key="7">
    <source>
        <dbReference type="EMBL" id="CAA7040242.1"/>
    </source>
</evidence>
<organism evidence="7 8">
    <name type="scientific">Microthlaspi erraticum</name>
    <dbReference type="NCBI Taxonomy" id="1685480"/>
    <lineage>
        <taxon>Eukaryota</taxon>
        <taxon>Viridiplantae</taxon>
        <taxon>Streptophyta</taxon>
        <taxon>Embryophyta</taxon>
        <taxon>Tracheophyta</taxon>
        <taxon>Spermatophyta</taxon>
        <taxon>Magnoliopsida</taxon>
        <taxon>eudicotyledons</taxon>
        <taxon>Gunneridae</taxon>
        <taxon>Pentapetalae</taxon>
        <taxon>rosids</taxon>
        <taxon>malvids</taxon>
        <taxon>Brassicales</taxon>
        <taxon>Brassicaceae</taxon>
        <taxon>Coluteocarpeae</taxon>
        <taxon>Microthlaspi</taxon>
    </lineage>
</organism>
<dbReference type="Pfam" id="PF22936">
    <property type="entry name" value="Pol_BBD"/>
    <property type="match status" value="1"/>
</dbReference>
<dbReference type="CDD" id="cd09272">
    <property type="entry name" value="RNase_HI_RT_Ty1"/>
    <property type="match status" value="1"/>
</dbReference>